<keyword evidence="2" id="KW-1185">Reference proteome</keyword>
<evidence type="ECO:0000313" key="2">
    <source>
        <dbReference type="Proteomes" id="UP000469011"/>
    </source>
</evidence>
<dbReference type="AlphaFoldDB" id="A0A6N9T664"/>
<dbReference type="InterPro" id="IPR036182">
    <property type="entry name" value="PCuAC_sf"/>
</dbReference>
<dbReference type="RefSeq" id="WP_083591522.1">
    <property type="nucleotide sequence ID" value="NZ_JAAAMG010000020.1"/>
</dbReference>
<dbReference type="SUPFAM" id="SSF110087">
    <property type="entry name" value="DR1885-like metal-binding protein"/>
    <property type="match status" value="1"/>
</dbReference>
<dbReference type="EMBL" id="JAAAMG010000020">
    <property type="protein sequence ID" value="NDW06791.1"/>
    <property type="molecule type" value="Genomic_DNA"/>
</dbReference>
<evidence type="ECO:0000313" key="1">
    <source>
        <dbReference type="EMBL" id="NDW06791.1"/>
    </source>
</evidence>
<dbReference type="Pfam" id="PF04314">
    <property type="entry name" value="PCuAC"/>
    <property type="match status" value="1"/>
</dbReference>
<name>A0A6N9T664_9HYPH</name>
<gene>
    <name evidence="1" type="ORF">GTK09_20445</name>
</gene>
<dbReference type="Gene3D" id="2.60.40.1890">
    <property type="entry name" value="PCu(A)C copper chaperone"/>
    <property type="match status" value="1"/>
</dbReference>
<dbReference type="Proteomes" id="UP000469011">
    <property type="component" value="Unassembled WGS sequence"/>
</dbReference>
<dbReference type="InterPro" id="IPR007410">
    <property type="entry name" value="LpqE-like"/>
</dbReference>
<organism evidence="1 2">
    <name type="scientific">Jiella pacifica</name>
    <dbReference type="NCBI Taxonomy" id="2696469"/>
    <lineage>
        <taxon>Bacteria</taxon>
        <taxon>Pseudomonadati</taxon>
        <taxon>Pseudomonadota</taxon>
        <taxon>Alphaproteobacteria</taxon>
        <taxon>Hyphomicrobiales</taxon>
        <taxon>Aurantimonadaceae</taxon>
        <taxon>Jiella</taxon>
    </lineage>
</organism>
<accession>A0A6N9T664</accession>
<comment type="caution">
    <text evidence="1">The sequence shown here is derived from an EMBL/GenBank/DDBJ whole genome shotgun (WGS) entry which is preliminary data.</text>
</comment>
<proteinExistence type="predicted"/>
<sequence length="171" mass="18167">MFGRIAPLLATTATLLAQSSIGLSAGTQEPQRSAEVVVEHADLIISSNSDDPSLEGYLVIWNGTDQSTSITDMRSSAFEEITFVQTVKTKGEARVVVQETLSIPAHSELLMRPGGVFLSIDPGKLALRVGEQVSLEILYANGTSAEVAAMIKPDGAALEDHHHGMPQTGRP</sequence>
<protein>
    <submittedName>
        <fullName evidence="1">Copper chaperone PCu(A)C</fullName>
    </submittedName>
</protein>
<reference evidence="1 2" key="1">
    <citation type="submission" date="2020-01" db="EMBL/GenBank/DDBJ databases">
        <title>Jiella pacifica sp. nov.</title>
        <authorList>
            <person name="Xue Z."/>
            <person name="Zhu S."/>
            <person name="Chen J."/>
            <person name="Yang J."/>
        </authorList>
    </citation>
    <scope>NUCLEOTIDE SEQUENCE [LARGE SCALE GENOMIC DNA]</scope>
    <source>
        <strain evidence="1 2">40Bstr34</strain>
    </source>
</reference>